<reference evidence="8" key="1">
    <citation type="submission" date="2025-08" db="UniProtKB">
        <authorList>
            <consortium name="RefSeq"/>
        </authorList>
    </citation>
    <scope>IDENTIFICATION</scope>
    <source>
        <tissue evidence="8">Whole larvae</tissue>
    </source>
</reference>
<keyword evidence="4" id="KW-0862">Zinc</keyword>
<dbReference type="PROSITE" id="PS00028">
    <property type="entry name" value="ZINC_FINGER_C2H2_1"/>
    <property type="match status" value="2"/>
</dbReference>
<evidence type="ECO:0000256" key="2">
    <source>
        <dbReference type="ARBA" id="ARBA00022737"/>
    </source>
</evidence>
<gene>
    <name evidence="8" type="primary">LOC128202105</name>
</gene>
<organism evidence="7 8">
    <name type="scientific">Galleria mellonella</name>
    <name type="common">Greater wax moth</name>
    <dbReference type="NCBI Taxonomy" id="7137"/>
    <lineage>
        <taxon>Eukaryota</taxon>
        <taxon>Metazoa</taxon>
        <taxon>Ecdysozoa</taxon>
        <taxon>Arthropoda</taxon>
        <taxon>Hexapoda</taxon>
        <taxon>Insecta</taxon>
        <taxon>Pterygota</taxon>
        <taxon>Neoptera</taxon>
        <taxon>Endopterygota</taxon>
        <taxon>Lepidoptera</taxon>
        <taxon>Glossata</taxon>
        <taxon>Ditrysia</taxon>
        <taxon>Pyraloidea</taxon>
        <taxon>Pyralidae</taxon>
        <taxon>Galleriinae</taxon>
        <taxon>Galleria</taxon>
    </lineage>
</organism>
<sequence length="223" mass="25446">MTLEALVLDNGKRRKAIVSEGTGDTYEEMEYVNLKSYTKMSRAVHKELMEKHHSNLTEILKNSNASLLRCRAGNAYICSYCPAKYPDAADLKAHTLQEHDGEYHLGVAQRKGIAEYLAKLDITDLCCKLCNSNVETLECFKEHLSDVHGLHIFTDINNHILPFKFHGEELKCCICSAVFDKFKILLEHMHSHYRNYVCNFCGAGFVNRSGLFRHSSTHEKDDD</sequence>
<dbReference type="SUPFAM" id="SSF57667">
    <property type="entry name" value="beta-beta-alpha zinc fingers"/>
    <property type="match status" value="1"/>
</dbReference>
<evidence type="ECO:0000313" key="7">
    <source>
        <dbReference type="Proteomes" id="UP001652740"/>
    </source>
</evidence>
<protein>
    <submittedName>
        <fullName evidence="8">Zinc finger protein 366-like</fullName>
    </submittedName>
</protein>
<keyword evidence="3 5" id="KW-0863">Zinc-finger</keyword>
<dbReference type="PROSITE" id="PS50157">
    <property type="entry name" value="ZINC_FINGER_C2H2_2"/>
    <property type="match status" value="2"/>
</dbReference>
<keyword evidence="2" id="KW-0677">Repeat</keyword>
<dbReference type="InterPro" id="IPR036236">
    <property type="entry name" value="Znf_C2H2_sf"/>
</dbReference>
<dbReference type="PANTHER" id="PTHR24379">
    <property type="entry name" value="KRAB AND ZINC FINGER DOMAIN-CONTAINING"/>
    <property type="match status" value="1"/>
</dbReference>
<dbReference type="Proteomes" id="UP001652740">
    <property type="component" value="Unplaced"/>
</dbReference>
<dbReference type="RefSeq" id="XP_052757167.1">
    <property type="nucleotide sequence ID" value="XM_052901207.1"/>
</dbReference>
<feature type="domain" description="C2H2-type" evidence="6">
    <location>
        <begin position="196"/>
        <end position="223"/>
    </location>
</feature>
<evidence type="ECO:0000256" key="5">
    <source>
        <dbReference type="PROSITE-ProRule" id="PRU00042"/>
    </source>
</evidence>
<dbReference type="SMART" id="SM00355">
    <property type="entry name" value="ZnF_C2H2"/>
    <property type="match status" value="4"/>
</dbReference>
<evidence type="ECO:0000256" key="3">
    <source>
        <dbReference type="ARBA" id="ARBA00022771"/>
    </source>
</evidence>
<keyword evidence="1" id="KW-0479">Metal-binding</keyword>
<evidence type="ECO:0000256" key="1">
    <source>
        <dbReference type="ARBA" id="ARBA00022723"/>
    </source>
</evidence>
<evidence type="ECO:0000256" key="4">
    <source>
        <dbReference type="ARBA" id="ARBA00022833"/>
    </source>
</evidence>
<dbReference type="GeneID" id="128202105"/>
<feature type="domain" description="C2H2-type" evidence="6">
    <location>
        <begin position="76"/>
        <end position="104"/>
    </location>
</feature>
<evidence type="ECO:0000313" key="8">
    <source>
        <dbReference type="RefSeq" id="XP_052757167.1"/>
    </source>
</evidence>
<accession>A0ABM3N0P6</accession>
<proteinExistence type="predicted"/>
<dbReference type="InterPro" id="IPR013087">
    <property type="entry name" value="Znf_C2H2_type"/>
</dbReference>
<dbReference type="Gene3D" id="3.30.160.60">
    <property type="entry name" value="Classic Zinc Finger"/>
    <property type="match status" value="1"/>
</dbReference>
<dbReference type="Pfam" id="PF00096">
    <property type="entry name" value="zf-C2H2"/>
    <property type="match status" value="2"/>
</dbReference>
<keyword evidence="7" id="KW-1185">Reference proteome</keyword>
<evidence type="ECO:0000259" key="6">
    <source>
        <dbReference type="PROSITE" id="PS50157"/>
    </source>
</evidence>
<name>A0ABM3N0P6_GALME</name>
<dbReference type="PANTHER" id="PTHR24379:SF121">
    <property type="entry name" value="C2H2-TYPE DOMAIN-CONTAINING PROTEIN"/>
    <property type="match status" value="1"/>
</dbReference>